<accession>A0A4Y2Q3K8</accession>
<feature type="region of interest" description="Disordered" evidence="1">
    <location>
        <begin position="20"/>
        <end position="70"/>
    </location>
</feature>
<protein>
    <submittedName>
        <fullName evidence="3">Uncharacterized protein</fullName>
    </submittedName>
</protein>
<evidence type="ECO:0000313" key="3">
    <source>
        <dbReference type="EMBL" id="GBN58061.1"/>
    </source>
</evidence>
<organism evidence="3 5">
    <name type="scientific">Araneus ventricosus</name>
    <name type="common">Orbweaver spider</name>
    <name type="synonym">Epeira ventricosa</name>
    <dbReference type="NCBI Taxonomy" id="182803"/>
    <lineage>
        <taxon>Eukaryota</taxon>
        <taxon>Metazoa</taxon>
        <taxon>Ecdysozoa</taxon>
        <taxon>Arthropoda</taxon>
        <taxon>Chelicerata</taxon>
        <taxon>Arachnida</taxon>
        <taxon>Araneae</taxon>
        <taxon>Araneomorphae</taxon>
        <taxon>Entelegynae</taxon>
        <taxon>Araneoidea</taxon>
        <taxon>Araneidae</taxon>
        <taxon>Araneus</taxon>
    </lineage>
</organism>
<keyword evidence="5" id="KW-1185">Reference proteome</keyword>
<comment type="caution">
    <text evidence="3">The sequence shown here is derived from an EMBL/GenBank/DDBJ whole genome shotgun (WGS) entry which is preliminary data.</text>
</comment>
<dbReference type="Proteomes" id="UP000499080">
    <property type="component" value="Unassembled WGS sequence"/>
</dbReference>
<feature type="compositionally biased region" description="Basic and acidic residues" evidence="1">
    <location>
        <begin position="50"/>
        <end position="66"/>
    </location>
</feature>
<evidence type="ECO:0000313" key="4">
    <source>
        <dbReference type="EMBL" id="GBN58097.1"/>
    </source>
</evidence>
<evidence type="ECO:0000313" key="5">
    <source>
        <dbReference type="Proteomes" id="UP000499080"/>
    </source>
</evidence>
<name>A0A4Y2Q3K8_ARAVE</name>
<dbReference type="EMBL" id="BGPR01296982">
    <property type="protein sequence ID" value="GBN57902.1"/>
    <property type="molecule type" value="Genomic_DNA"/>
</dbReference>
<evidence type="ECO:0000256" key="1">
    <source>
        <dbReference type="SAM" id="MobiDB-lite"/>
    </source>
</evidence>
<gene>
    <name evidence="3" type="ORF">AVEN_144740_1</name>
    <name evidence="4" type="ORF">AVEN_174007_1</name>
    <name evidence="2" type="ORF">AVEN_261367_1</name>
</gene>
<dbReference type="EMBL" id="BGPR01297055">
    <property type="protein sequence ID" value="GBN58061.1"/>
    <property type="molecule type" value="Genomic_DNA"/>
</dbReference>
<proteinExistence type="predicted"/>
<sequence length="93" mass="10338">MFKSPFNTFAVASEPGRSFFHRDGERLRPLPVPPIRNGKHAGTACLGGGERAETLSSSERERERETGSSNTLTMANLLRIIKGLQIRLQKDIE</sequence>
<reference evidence="3 5" key="1">
    <citation type="journal article" date="2019" name="Sci. Rep.">
        <title>Orb-weaving spider Araneus ventricosus genome elucidates the spidroin gene catalogue.</title>
        <authorList>
            <person name="Kono N."/>
            <person name="Nakamura H."/>
            <person name="Ohtoshi R."/>
            <person name="Moran D.A.P."/>
            <person name="Shinohara A."/>
            <person name="Yoshida Y."/>
            <person name="Fujiwara M."/>
            <person name="Mori M."/>
            <person name="Tomita M."/>
            <person name="Arakawa K."/>
        </authorList>
    </citation>
    <scope>NUCLEOTIDE SEQUENCE [LARGE SCALE GENOMIC DNA]</scope>
</reference>
<dbReference type="AlphaFoldDB" id="A0A4Y2Q3K8"/>
<evidence type="ECO:0000313" key="2">
    <source>
        <dbReference type="EMBL" id="GBN57902.1"/>
    </source>
</evidence>
<dbReference type="EMBL" id="BGPR01297071">
    <property type="protein sequence ID" value="GBN58097.1"/>
    <property type="molecule type" value="Genomic_DNA"/>
</dbReference>